<protein>
    <recommendedName>
        <fullName evidence="6">Cell shape-determining protein MreB</fullName>
    </recommendedName>
</protein>
<evidence type="ECO:0000256" key="6">
    <source>
        <dbReference type="HAMAP-Rule" id="MF_02207"/>
    </source>
</evidence>
<feature type="binding site" evidence="6">
    <location>
        <begin position="292"/>
        <end position="295"/>
    </location>
    <ligand>
        <name>ATP</name>
        <dbReference type="ChEBI" id="CHEBI:30616"/>
    </ligand>
</feature>
<reference evidence="7 8" key="1">
    <citation type="journal article" date="2018" name="Sci. Adv.">
        <title>Multi-heme cytochromes provide a pathway for survival in energy-limited environments.</title>
        <authorList>
            <person name="Deng X."/>
            <person name="Dohmae N."/>
            <person name="Nealson K.H."/>
            <person name="Hashimoto K."/>
            <person name="Okamoto A."/>
        </authorList>
    </citation>
    <scope>NUCLEOTIDE SEQUENCE [LARGE SCALE GENOMIC DNA]</scope>
    <source>
        <strain evidence="7 8">IS5</strain>
    </source>
</reference>
<evidence type="ECO:0000313" key="8">
    <source>
        <dbReference type="Proteomes" id="UP000269883"/>
    </source>
</evidence>
<dbReference type="GO" id="GO:0005524">
    <property type="term" value="F:ATP binding"/>
    <property type="evidence" value="ECO:0007669"/>
    <property type="project" value="UniProtKB-KW"/>
</dbReference>
<dbReference type="EMBL" id="AP017378">
    <property type="protein sequence ID" value="BBD07645.1"/>
    <property type="molecule type" value="Genomic_DNA"/>
</dbReference>
<name>A0A2Z6AWR5_9BACT</name>
<dbReference type="InterPro" id="IPR056546">
    <property type="entry name" value="MreB_MamK-like"/>
</dbReference>
<feature type="binding site" evidence="6">
    <location>
        <begin position="164"/>
        <end position="166"/>
    </location>
    <ligand>
        <name>ATP</name>
        <dbReference type="ChEBI" id="CHEBI:30616"/>
    </ligand>
</feature>
<dbReference type="InterPro" id="IPR004753">
    <property type="entry name" value="MreB"/>
</dbReference>
<comment type="subunit">
    <text evidence="6">Forms polymers.</text>
</comment>
<evidence type="ECO:0000256" key="4">
    <source>
        <dbReference type="ARBA" id="ARBA00022960"/>
    </source>
</evidence>
<dbReference type="Proteomes" id="UP000269883">
    <property type="component" value="Chromosome"/>
</dbReference>
<keyword evidence="3 6" id="KW-0067">ATP-binding</keyword>
<feature type="binding site" evidence="6">
    <location>
        <begin position="20"/>
        <end position="22"/>
    </location>
    <ligand>
        <name>ATP</name>
        <dbReference type="ChEBI" id="CHEBI:30616"/>
    </ligand>
</feature>
<keyword evidence="8" id="KW-1185">Reference proteome</keyword>
<dbReference type="PANTHER" id="PTHR42749:SF1">
    <property type="entry name" value="CELL SHAPE-DETERMINING PROTEIN MREB"/>
    <property type="match status" value="1"/>
</dbReference>
<dbReference type="GO" id="GO:0000902">
    <property type="term" value="P:cell morphogenesis"/>
    <property type="evidence" value="ECO:0007669"/>
    <property type="project" value="InterPro"/>
</dbReference>
<comment type="similarity">
    <text evidence="5 6">Belongs to the FtsA/MreB family.</text>
</comment>
<keyword evidence="4 6" id="KW-0133">Cell shape</keyword>
<dbReference type="HAMAP" id="MF_02207">
    <property type="entry name" value="MreB"/>
    <property type="match status" value="1"/>
</dbReference>
<dbReference type="GO" id="GO:0005737">
    <property type="term" value="C:cytoplasm"/>
    <property type="evidence" value="ECO:0007669"/>
    <property type="project" value="UniProtKB-SubCell"/>
</dbReference>
<dbReference type="RefSeq" id="WP_126377079.1">
    <property type="nucleotide sequence ID" value="NZ_AP017378.1"/>
</dbReference>
<dbReference type="PRINTS" id="PR01652">
    <property type="entry name" value="SHAPEPROTEIN"/>
</dbReference>
<dbReference type="InterPro" id="IPR043129">
    <property type="entry name" value="ATPase_NBD"/>
</dbReference>
<dbReference type="Gene3D" id="3.30.420.40">
    <property type="match status" value="2"/>
</dbReference>
<evidence type="ECO:0000256" key="3">
    <source>
        <dbReference type="ARBA" id="ARBA00022840"/>
    </source>
</evidence>
<proteinExistence type="inferred from homology"/>
<evidence type="ECO:0000256" key="5">
    <source>
        <dbReference type="ARBA" id="ARBA00023458"/>
    </source>
</evidence>
<feature type="binding site" evidence="6">
    <location>
        <begin position="212"/>
        <end position="215"/>
    </location>
    <ligand>
        <name>ATP</name>
        <dbReference type="ChEBI" id="CHEBI:30616"/>
    </ligand>
</feature>
<dbReference type="NCBIfam" id="TIGR00904">
    <property type="entry name" value="mreB"/>
    <property type="match status" value="1"/>
</dbReference>
<comment type="subcellular location">
    <subcellularLocation>
        <location evidence="6">Cytoplasm</location>
    </subcellularLocation>
    <text evidence="6">Membrane-associated.</text>
</comment>
<dbReference type="CDD" id="cd10225">
    <property type="entry name" value="ASKHA_NBD_MreB-like"/>
    <property type="match status" value="1"/>
</dbReference>
<dbReference type="SUPFAM" id="SSF53067">
    <property type="entry name" value="Actin-like ATPase domain"/>
    <property type="match status" value="2"/>
</dbReference>
<dbReference type="AlphaFoldDB" id="A0A2Z6AWR5"/>
<gene>
    <name evidence="6" type="primary">mreB</name>
    <name evidence="7" type="ORF">DFE_0919</name>
</gene>
<evidence type="ECO:0000256" key="1">
    <source>
        <dbReference type="ARBA" id="ARBA00022490"/>
    </source>
</evidence>
<evidence type="ECO:0000313" key="7">
    <source>
        <dbReference type="EMBL" id="BBD07645.1"/>
    </source>
</evidence>
<evidence type="ECO:0000256" key="2">
    <source>
        <dbReference type="ARBA" id="ARBA00022741"/>
    </source>
</evidence>
<dbReference type="GO" id="GO:0008360">
    <property type="term" value="P:regulation of cell shape"/>
    <property type="evidence" value="ECO:0007669"/>
    <property type="project" value="UniProtKB-UniRule"/>
</dbReference>
<keyword evidence="2 6" id="KW-0547">Nucleotide-binding</keyword>
<dbReference type="NCBIfam" id="NF010539">
    <property type="entry name" value="PRK13927.1"/>
    <property type="match status" value="1"/>
</dbReference>
<sequence length="341" mass="36565">MIFKRLLGLLGKDLAMDLGTANTLLYTPKDGIVLNEPSVVAMDAYKGNIIAVGREAKDFLGRTPERINAIRPMKDGVIADFEVTKEMISFFIKKAIKGLSLVKPRIVICVPTGITQVEKRAVIESALQAGVREVKLVEEPMAAAIGAGLPIEEPIGNMVVDIGGGTTEVAVISLSAVAYAESARVAGDEMNEAVQRYFQDKFQMLIGENQAERVKMTLGSAHPLPETLHGEVSGKNMVDGTPRRIEVTDAQIREAIHEPVAAIVMAVKRALEKTPPELVGDIATNGLLLAGGGALLKGLDVLLSRETNLSVIVDDDPLTTVVRGTGRTLDDIKTYGKVYIN</sequence>
<keyword evidence="1 6" id="KW-0963">Cytoplasm</keyword>
<accession>A0A2Z6AWR5</accession>
<dbReference type="PANTHER" id="PTHR42749">
    <property type="entry name" value="CELL SHAPE-DETERMINING PROTEIN MREB"/>
    <property type="match status" value="1"/>
</dbReference>
<dbReference type="KEGG" id="dfl:DFE_0919"/>
<organism evidence="7 8">
    <name type="scientific">Desulfovibrio ferrophilus</name>
    <dbReference type="NCBI Taxonomy" id="241368"/>
    <lineage>
        <taxon>Bacteria</taxon>
        <taxon>Pseudomonadati</taxon>
        <taxon>Thermodesulfobacteriota</taxon>
        <taxon>Desulfovibrionia</taxon>
        <taxon>Desulfovibrionales</taxon>
        <taxon>Desulfovibrionaceae</taxon>
        <taxon>Desulfovibrio</taxon>
    </lineage>
</organism>
<dbReference type="OrthoDB" id="9768127at2"/>
<dbReference type="Pfam" id="PF06723">
    <property type="entry name" value="MreB_Mbl"/>
    <property type="match status" value="1"/>
</dbReference>
<comment type="function">
    <text evidence="6">Forms membrane-associated dynamic filaments that are essential for cell shape determination. Acts by regulating cell wall synthesis and cell elongation, and thus cell shape. A feedback loop between cell geometry and MreB localization may maintain elongated cell shape by targeting cell wall growth to regions of negative cell wall curvature.</text>
</comment>